<dbReference type="Proteomes" id="UP000255233">
    <property type="component" value="Unassembled WGS sequence"/>
</dbReference>
<dbReference type="RefSeq" id="WP_147288458.1">
    <property type="nucleotide sequence ID" value="NZ_UGVL01000001.1"/>
</dbReference>
<dbReference type="AlphaFoldDB" id="A0A379MT58"/>
<dbReference type="EMBL" id="UGVL01000001">
    <property type="protein sequence ID" value="SUE34017.1"/>
    <property type="molecule type" value="Genomic_DNA"/>
</dbReference>
<protein>
    <submittedName>
        <fullName evidence="2">Uncharacterized protein</fullName>
    </submittedName>
</protein>
<keyword evidence="1" id="KW-1133">Transmembrane helix</keyword>
<accession>A0A379MT58</accession>
<dbReference type="OrthoDB" id="1024980at2"/>
<name>A0A379MT58_9BACT</name>
<sequence>MSYEMYKDFKETMIKTLKNKTATFAPAAQPTDLESIELNHAKTQTGIDNLQASAIKIPSELPPRITQHRVIFNSESPFALYVVSFLFISCMILSSALYFATRSNYERIDNNLKYRYIKIKGEATLERIAELKELFKLNHNNAKIRQMKKDV</sequence>
<organism evidence="2 3">
    <name type="scientific">Rikenella microfusus</name>
    <dbReference type="NCBI Taxonomy" id="28139"/>
    <lineage>
        <taxon>Bacteria</taxon>
        <taxon>Pseudomonadati</taxon>
        <taxon>Bacteroidota</taxon>
        <taxon>Bacteroidia</taxon>
        <taxon>Bacteroidales</taxon>
        <taxon>Rikenellaceae</taxon>
        <taxon>Rikenella</taxon>
    </lineage>
</organism>
<keyword evidence="1" id="KW-0472">Membrane</keyword>
<keyword evidence="3" id="KW-1185">Reference proteome</keyword>
<dbReference type="STRING" id="880526.GCA_000427365_00211"/>
<reference evidence="2 3" key="1">
    <citation type="submission" date="2018-06" db="EMBL/GenBank/DDBJ databases">
        <authorList>
            <consortium name="Pathogen Informatics"/>
            <person name="Doyle S."/>
        </authorList>
    </citation>
    <scope>NUCLEOTIDE SEQUENCE [LARGE SCALE GENOMIC DNA]</scope>
    <source>
        <strain evidence="2 3">NCTC11190</strain>
    </source>
</reference>
<evidence type="ECO:0000256" key="1">
    <source>
        <dbReference type="SAM" id="Phobius"/>
    </source>
</evidence>
<proteinExistence type="predicted"/>
<keyword evidence="1" id="KW-0812">Transmembrane</keyword>
<evidence type="ECO:0000313" key="2">
    <source>
        <dbReference type="EMBL" id="SUE34017.1"/>
    </source>
</evidence>
<evidence type="ECO:0000313" key="3">
    <source>
        <dbReference type="Proteomes" id="UP000255233"/>
    </source>
</evidence>
<feature type="transmembrane region" description="Helical" evidence="1">
    <location>
        <begin position="78"/>
        <end position="100"/>
    </location>
</feature>
<gene>
    <name evidence="2" type="ORF">NCTC11190_01234</name>
</gene>